<name>A0A6G1KU73_9PEZI</name>
<reference evidence="2" key="1">
    <citation type="journal article" date="2020" name="Stud. Mycol.">
        <title>101 Dothideomycetes genomes: a test case for predicting lifestyles and emergence of pathogens.</title>
        <authorList>
            <person name="Haridas S."/>
            <person name="Albert R."/>
            <person name="Binder M."/>
            <person name="Bloem J."/>
            <person name="Labutti K."/>
            <person name="Salamov A."/>
            <person name="Andreopoulos B."/>
            <person name="Baker S."/>
            <person name="Barry K."/>
            <person name="Bills G."/>
            <person name="Bluhm B."/>
            <person name="Cannon C."/>
            <person name="Castanera R."/>
            <person name="Culley D."/>
            <person name="Daum C."/>
            <person name="Ezra D."/>
            <person name="Gonzalez J."/>
            <person name="Henrissat B."/>
            <person name="Kuo A."/>
            <person name="Liang C."/>
            <person name="Lipzen A."/>
            <person name="Lutzoni F."/>
            <person name="Magnuson J."/>
            <person name="Mondo S."/>
            <person name="Nolan M."/>
            <person name="Ohm R."/>
            <person name="Pangilinan J."/>
            <person name="Park H.-J."/>
            <person name="Ramirez L."/>
            <person name="Alfaro M."/>
            <person name="Sun H."/>
            <person name="Tritt A."/>
            <person name="Yoshinaga Y."/>
            <person name="Zwiers L.-H."/>
            <person name="Turgeon B."/>
            <person name="Goodwin S."/>
            <person name="Spatafora J."/>
            <person name="Crous P."/>
            <person name="Grigoriev I."/>
        </authorList>
    </citation>
    <scope>NUCLEOTIDE SEQUENCE</scope>
    <source>
        <strain evidence="2">CBS 116005</strain>
    </source>
</reference>
<dbReference type="EMBL" id="ML995936">
    <property type="protein sequence ID" value="KAF2764165.1"/>
    <property type="molecule type" value="Genomic_DNA"/>
</dbReference>
<gene>
    <name evidence="2" type="ORF">EJ03DRAFT_35763</name>
</gene>
<evidence type="ECO:0000313" key="3">
    <source>
        <dbReference type="Proteomes" id="UP000799436"/>
    </source>
</evidence>
<keyword evidence="1" id="KW-0812">Transmembrane</keyword>
<dbReference type="AlphaFoldDB" id="A0A6G1KU73"/>
<accession>A0A6G1KU73</accession>
<dbReference type="Proteomes" id="UP000799436">
    <property type="component" value="Unassembled WGS sequence"/>
</dbReference>
<keyword evidence="3" id="KW-1185">Reference proteome</keyword>
<organism evidence="2 3">
    <name type="scientific">Teratosphaeria nubilosa</name>
    <dbReference type="NCBI Taxonomy" id="161662"/>
    <lineage>
        <taxon>Eukaryota</taxon>
        <taxon>Fungi</taxon>
        <taxon>Dikarya</taxon>
        <taxon>Ascomycota</taxon>
        <taxon>Pezizomycotina</taxon>
        <taxon>Dothideomycetes</taxon>
        <taxon>Dothideomycetidae</taxon>
        <taxon>Mycosphaerellales</taxon>
        <taxon>Teratosphaeriaceae</taxon>
        <taxon>Teratosphaeria</taxon>
    </lineage>
</organism>
<keyword evidence="1" id="KW-1133">Transmembrane helix</keyword>
<feature type="transmembrane region" description="Helical" evidence="1">
    <location>
        <begin position="6"/>
        <end position="28"/>
    </location>
</feature>
<evidence type="ECO:0000256" key="1">
    <source>
        <dbReference type="SAM" id="Phobius"/>
    </source>
</evidence>
<sequence>MRPESSVQSYLVVVTAFAALAGLGLLLLRQIISLLGRLFICEGLDTHMAVGEEVASYIFRTHIASATTPL</sequence>
<keyword evidence="1" id="KW-0472">Membrane</keyword>
<evidence type="ECO:0000313" key="2">
    <source>
        <dbReference type="EMBL" id="KAF2764165.1"/>
    </source>
</evidence>
<proteinExistence type="predicted"/>
<protein>
    <submittedName>
        <fullName evidence="2">Uncharacterized protein</fullName>
    </submittedName>
</protein>